<dbReference type="InterPro" id="IPR016169">
    <property type="entry name" value="FAD-bd_PCMH_sub2"/>
</dbReference>
<dbReference type="Pfam" id="PF01315">
    <property type="entry name" value="Ald_Xan_dh_C"/>
    <property type="match status" value="1"/>
</dbReference>
<sequence>MIAGGHSLLPMMKLRLARPEVLIDINDLAELSFLGVEGNELVVGALVRHAQLPADPTVGRFFPIFRDAERVIADPVARNRGTVGGSLCQADPSEDLSAAFAAVRATAVIQGPGGEREVPIREFHRGPYETAVEPGELLTRLRVPLRPGAGSAYEKVERRVGDWPVAAAGALPRLDGGVAAEAGIGLTAVGAEHFAAPEAEEYLTGRAPTRRRSPRRAASPPRTATRRPTLAVMCDGHEVTTVEGLERDGELDAVQAVLATDKVRFQGQEVAFVVADDPYTARDAVELIDVEYEPLEPVVDARRALDEDAPVIRDDLEGRTGNHIFDWEAGDRAQTDAIFERAEVTVAQDMLYPRVRPAPLELPLRRVGAALGYQVEPADGPPAPDTAAVVVASHGVGRSRCWRRPCARACRTSA</sequence>
<feature type="domain" description="FAD-binding PCMH-type" evidence="10">
    <location>
        <begin position="1"/>
        <end position="148"/>
    </location>
</feature>
<evidence type="ECO:0000256" key="6">
    <source>
        <dbReference type="ARBA" id="ARBA00023004"/>
    </source>
</evidence>
<dbReference type="InterPro" id="IPR016166">
    <property type="entry name" value="FAD-bd_PCMH"/>
</dbReference>
<feature type="compositionally biased region" description="Low complexity" evidence="9">
    <location>
        <begin position="216"/>
        <end position="225"/>
    </location>
</feature>
<dbReference type="PROSITE" id="PS51387">
    <property type="entry name" value="FAD_PCMH"/>
    <property type="match status" value="1"/>
</dbReference>
<dbReference type="InterPro" id="IPR036856">
    <property type="entry name" value="Ald_Oxase/Xan_DH_a/b_sf"/>
</dbReference>
<reference evidence="11 12" key="1">
    <citation type="submission" date="2021-01" db="EMBL/GenBank/DDBJ databases">
        <title>Whole genome shotgun sequence of Planobispora siamensis NBRC 107568.</title>
        <authorList>
            <person name="Komaki H."/>
            <person name="Tamura T."/>
        </authorList>
    </citation>
    <scope>NUCLEOTIDE SEQUENCE [LARGE SCALE GENOMIC DNA]</scope>
    <source>
        <strain evidence="11 12">NBRC 107568</strain>
    </source>
</reference>
<dbReference type="Gene3D" id="3.30.465.10">
    <property type="match status" value="1"/>
</dbReference>
<dbReference type="Pfam" id="PF03450">
    <property type="entry name" value="CO_deh_flav_C"/>
    <property type="match status" value="1"/>
</dbReference>
<dbReference type="PANTHER" id="PTHR42659:SF2">
    <property type="entry name" value="XANTHINE DEHYDROGENASE SUBUNIT C-RELATED"/>
    <property type="match status" value="1"/>
</dbReference>
<dbReference type="Pfam" id="PF00941">
    <property type="entry name" value="FAD_binding_5"/>
    <property type="match status" value="1"/>
</dbReference>
<dbReference type="InterPro" id="IPR002346">
    <property type="entry name" value="Mopterin_DH_FAD-bd"/>
</dbReference>
<evidence type="ECO:0000256" key="5">
    <source>
        <dbReference type="ARBA" id="ARBA00023002"/>
    </source>
</evidence>
<dbReference type="Gene3D" id="3.30.365.10">
    <property type="entry name" value="Aldehyde oxidase/xanthine dehydrogenase, molybdopterin binding domain"/>
    <property type="match status" value="1"/>
</dbReference>
<accession>A0A8J3SB48</accession>
<dbReference type="SUPFAM" id="SSF55447">
    <property type="entry name" value="CO dehydrogenase flavoprotein C-terminal domain-like"/>
    <property type="match status" value="1"/>
</dbReference>
<dbReference type="SUPFAM" id="SSF56176">
    <property type="entry name" value="FAD-binding/transporter-associated domain-like"/>
    <property type="match status" value="1"/>
</dbReference>
<dbReference type="Gene3D" id="3.90.1170.50">
    <property type="entry name" value="Aldehyde oxidase/xanthine dehydrogenase, a/b hammerhead"/>
    <property type="match status" value="1"/>
</dbReference>
<keyword evidence="1" id="KW-0285">Flavoprotein</keyword>
<feature type="region of interest" description="Disordered" evidence="9">
    <location>
        <begin position="200"/>
        <end position="225"/>
    </location>
</feature>
<keyword evidence="3" id="KW-0479">Metal-binding</keyword>
<evidence type="ECO:0000256" key="7">
    <source>
        <dbReference type="ARBA" id="ARBA00023014"/>
    </source>
</evidence>
<dbReference type="SMART" id="SM01092">
    <property type="entry name" value="CO_deh_flav_C"/>
    <property type="match status" value="1"/>
</dbReference>
<dbReference type="InterPro" id="IPR000674">
    <property type="entry name" value="Ald_Oxase/Xan_DH_a/b"/>
</dbReference>
<proteinExistence type="predicted"/>
<keyword evidence="2" id="KW-0001">2Fe-2S</keyword>
<dbReference type="InterPro" id="IPR036318">
    <property type="entry name" value="FAD-bd_PCMH-like_sf"/>
</dbReference>
<organism evidence="11 12">
    <name type="scientific">Planobispora siamensis</name>
    <dbReference type="NCBI Taxonomy" id="936338"/>
    <lineage>
        <taxon>Bacteria</taxon>
        <taxon>Bacillati</taxon>
        <taxon>Actinomycetota</taxon>
        <taxon>Actinomycetes</taxon>
        <taxon>Streptosporangiales</taxon>
        <taxon>Streptosporangiaceae</taxon>
        <taxon>Planobispora</taxon>
    </lineage>
</organism>
<dbReference type="GO" id="GO:0051537">
    <property type="term" value="F:2 iron, 2 sulfur cluster binding"/>
    <property type="evidence" value="ECO:0007669"/>
    <property type="project" value="UniProtKB-KW"/>
</dbReference>
<dbReference type="InterPro" id="IPR037165">
    <property type="entry name" value="AldOxase/xan_DH_Mopterin-bd_sf"/>
</dbReference>
<keyword evidence="7" id="KW-0411">Iron-sulfur</keyword>
<evidence type="ECO:0000256" key="1">
    <source>
        <dbReference type="ARBA" id="ARBA00022630"/>
    </source>
</evidence>
<dbReference type="AlphaFoldDB" id="A0A8J3SB48"/>
<keyword evidence="12" id="KW-1185">Reference proteome</keyword>
<comment type="cofactor">
    <cofactor evidence="8">
        <name>[2Fe-2S] cluster</name>
        <dbReference type="ChEBI" id="CHEBI:190135"/>
    </cofactor>
</comment>
<dbReference type="GO" id="GO:0071949">
    <property type="term" value="F:FAD binding"/>
    <property type="evidence" value="ECO:0007669"/>
    <property type="project" value="InterPro"/>
</dbReference>
<dbReference type="InterPro" id="IPR005107">
    <property type="entry name" value="CO_DH_flav_C"/>
</dbReference>
<dbReference type="SMART" id="SM01008">
    <property type="entry name" value="Ald_Xan_dh_C"/>
    <property type="match status" value="1"/>
</dbReference>
<gene>
    <name evidence="11" type="ORF">Psi01_14330</name>
</gene>
<dbReference type="Gene3D" id="3.30.43.10">
    <property type="entry name" value="Uridine Diphospho-n-acetylenolpyruvylglucosamine Reductase, domain 2"/>
    <property type="match status" value="1"/>
</dbReference>
<name>A0A8J3SB48_9ACTN</name>
<keyword evidence="4" id="KW-0274">FAD</keyword>
<evidence type="ECO:0000259" key="10">
    <source>
        <dbReference type="PROSITE" id="PS51387"/>
    </source>
</evidence>
<dbReference type="GO" id="GO:0046872">
    <property type="term" value="F:metal ion binding"/>
    <property type="evidence" value="ECO:0007669"/>
    <property type="project" value="UniProtKB-KW"/>
</dbReference>
<dbReference type="InterPro" id="IPR051312">
    <property type="entry name" value="Diverse_Substr_Oxidored"/>
</dbReference>
<evidence type="ECO:0000313" key="12">
    <source>
        <dbReference type="Proteomes" id="UP000619788"/>
    </source>
</evidence>
<dbReference type="EMBL" id="BOOJ01000012">
    <property type="protein sequence ID" value="GIH90803.1"/>
    <property type="molecule type" value="Genomic_DNA"/>
</dbReference>
<dbReference type="InterPro" id="IPR036683">
    <property type="entry name" value="CO_DH_flav_C_dom_sf"/>
</dbReference>
<dbReference type="PANTHER" id="PTHR42659">
    <property type="entry name" value="XANTHINE DEHYDROGENASE SUBUNIT C-RELATED"/>
    <property type="match status" value="1"/>
</dbReference>
<dbReference type="Gene3D" id="3.30.390.50">
    <property type="entry name" value="CO dehydrogenase flavoprotein, C-terminal domain"/>
    <property type="match status" value="1"/>
</dbReference>
<keyword evidence="6" id="KW-0408">Iron</keyword>
<evidence type="ECO:0000313" key="11">
    <source>
        <dbReference type="EMBL" id="GIH90803.1"/>
    </source>
</evidence>
<evidence type="ECO:0000256" key="4">
    <source>
        <dbReference type="ARBA" id="ARBA00022827"/>
    </source>
</evidence>
<comment type="caution">
    <text evidence="11">The sequence shown here is derived from an EMBL/GenBank/DDBJ whole genome shotgun (WGS) entry which is preliminary data.</text>
</comment>
<evidence type="ECO:0000256" key="9">
    <source>
        <dbReference type="SAM" id="MobiDB-lite"/>
    </source>
</evidence>
<dbReference type="SUPFAM" id="SSF54665">
    <property type="entry name" value="CO dehydrogenase molybdoprotein N-domain-like"/>
    <property type="match status" value="1"/>
</dbReference>
<evidence type="ECO:0000256" key="3">
    <source>
        <dbReference type="ARBA" id="ARBA00022723"/>
    </source>
</evidence>
<evidence type="ECO:0000256" key="2">
    <source>
        <dbReference type="ARBA" id="ARBA00022714"/>
    </source>
</evidence>
<evidence type="ECO:0000256" key="8">
    <source>
        <dbReference type="ARBA" id="ARBA00034078"/>
    </source>
</evidence>
<keyword evidence="5" id="KW-0560">Oxidoreductase</keyword>
<dbReference type="InterPro" id="IPR016167">
    <property type="entry name" value="FAD-bd_PCMH_sub1"/>
</dbReference>
<protein>
    <recommendedName>
        <fullName evidence="10">FAD-binding PCMH-type domain-containing protein</fullName>
    </recommendedName>
</protein>
<dbReference type="Proteomes" id="UP000619788">
    <property type="component" value="Unassembled WGS sequence"/>
</dbReference>
<dbReference type="GO" id="GO:0016491">
    <property type="term" value="F:oxidoreductase activity"/>
    <property type="evidence" value="ECO:0007669"/>
    <property type="project" value="UniProtKB-KW"/>
</dbReference>
<dbReference type="SUPFAM" id="SSF56003">
    <property type="entry name" value="Molybdenum cofactor-binding domain"/>
    <property type="match status" value="1"/>
</dbReference>